<accession>A0A835AAD6</accession>
<sequence length="49" mass="5526">MKSIRGKRRIENNVSGVQEKSLMKPSNKERIEIKSNVSTGPGEKFNSHV</sequence>
<feature type="region of interest" description="Disordered" evidence="1">
    <location>
        <begin position="1"/>
        <end position="49"/>
    </location>
</feature>
<reference evidence="2" key="1">
    <citation type="submission" date="2020-07" db="EMBL/GenBank/DDBJ databases">
        <title>Genome sequence and genetic diversity analysis of an under-domesticated orphan crop, white fonio (Digitaria exilis).</title>
        <authorList>
            <person name="Bennetzen J.L."/>
            <person name="Chen S."/>
            <person name="Ma X."/>
            <person name="Wang X."/>
            <person name="Yssel A.E.J."/>
            <person name="Chaluvadi S.R."/>
            <person name="Johnson M."/>
            <person name="Gangashetty P."/>
            <person name="Hamidou F."/>
            <person name="Sanogo M.D."/>
            <person name="Zwaenepoel A."/>
            <person name="Wallace J."/>
            <person name="Van De Peer Y."/>
            <person name="Van Deynze A."/>
        </authorList>
    </citation>
    <scope>NUCLEOTIDE SEQUENCE</scope>
    <source>
        <tissue evidence="2">Leaves</tissue>
    </source>
</reference>
<keyword evidence="3" id="KW-1185">Reference proteome</keyword>
<evidence type="ECO:0000313" key="3">
    <source>
        <dbReference type="Proteomes" id="UP000636709"/>
    </source>
</evidence>
<dbReference type="Proteomes" id="UP000636709">
    <property type="component" value="Unassembled WGS sequence"/>
</dbReference>
<name>A0A835AAD6_9POAL</name>
<gene>
    <name evidence="2" type="ORF">HU200_062521</name>
</gene>
<evidence type="ECO:0000313" key="2">
    <source>
        <dbReference type="EMBL" id="KAF8653080.1"/>
    </source>
</evidence>
<dbReference type="AlphaFoldDB" id="A0A835AAD6"/>
<protein>
    <submittedName>
        <fullName evidence="2">Uncharacterized protein</fullName>
    </submittedName>
</protein>
<comment type="caution">
    <text evidence="2">The sequence shown here is derived from an EMBL/GenBank/DDBJ whole genome shotgun (WGS) entry which is preliminary data.</text>
</comment>
<dbReference type="EMBL" id="JACEFO010002629">
    <property type="protein sequence ID" value="KAF8653080.1"/>
    <property type="molecule type" value="Genomic_DNA"/>
</dbReference>
<organism evidence="2 3">
    <name type="scientific">Digitaria exilis</name>
    <dbReference type="NCBI Taxonomy" id="1010633"/>
    <lineage>
        <taxon>Eukaryota</taxon>
        <taxon>Viridiplantae</taxon>
        <taxon>Streptophyta</taxon>
        <taxon>Embryophyta</taxon>
        <taxon>Tracheophyta</taxon>
        <taxon>Spermatophyta</taxon>
        <taxon>Magnoliopsida</taxon>
        <taxon>Liliopsida</taxon>
        <taxon>Poales</taxon>
        <taxon>Poaceae</taxon>
        <taxon>PACMAD clade</taxon>
        <taxon>Panicoideae</taxon>
        <taxon>Panicodae</taxon>
        <taxon>Paniceae</taxon>
        <taxon>Anthephorinae</taxon>
        <taxon>Digitaria</taxon>
    </lineage>
</organism>
<proteinExistence type="predicted"/>
<evidence type="ECO:0000256" key="1">
    <source>
        <dbReference type="SAM" id="MobiDB-lite"/>
    </source>
</evidence>